<dbReference type="GO" id="GO:0006145">
    <property type="term" value="P:purine nucleobase catabolic process"/>
    <property type="evidence" value="ECO:0007669"/>
    <property type="project" value="TreeGrafter"/>
</dbReference>
<accession>A0A0C9W3X4</accession>
<organism evidence="1 2">
    <name type="scientific">Sphaerobolus stellatus (strain SS14)</name>
    <dbReference type="NCBI Taxonomy" id="990650"/>
    <lineage>
        <taxon>Eukaryota</taxon>
        <taxon>Fungi</taxon>
        <taxon>Dikarya</taxon>
        <taxon>Basidiomycota</taxon>
        <taxon>Agaricomycotina</taxon>
        <taxon>Agaricomycetes</taxon>
        <taxon>Phallomycetidae</taxon>
        <taxon>Geastrales</taxon>
        <taxon>Sphaerobolaceae</taxon>
        <taxon>Sphaerobolus</taxon>
    </lineage>
</organism>
<dbReference type="GO" id="GO:0004038">
    <property type="term" value="F:allantoinase activity"/>
    <property type="evidence" value="ECO:0007669"/>
    <property type="project" value="TreeGrafter"/>
</dbReference>
<dbReference type="HOGENOM" id="CLU_2279270_0_0_1"/>
<evidence type="ECO:0000313" key="1">
    <source>
        <dbReference type="EMBL" id="KIJ46867.1"/>
    </source>
</evidence>
<reference evidence="1 2" key="1">
    <citation type="submission" date="2014-06" db="EMBL/GenBank/DDBJ databases">
        <title>Evolutionary Origins and Diversification of the Mycorrhizal Mutualists.</title>
        <authorList>
            <consortium name="DOE Joint Genome Institute"/>
            <consortium name="Mycorrhizal Genomics Consortium"/>
            <person name="Kohler A."/>
            <person name="Kuo A."/>
            <person name="Nagy L.G."/>
            <person name="Floudas D."/>
            <person name="Copeland A."/>
            <person name="Barry K.W."/>
            <person name="Cichocki N."/>
            <person name="Veneault-Fourrey C."/>
            <person name="LaButti K."/>
            <person name="Lindquist E.A."/>
            <person name="Lipzen A."/>
            <person name="Lundell T."/>
            <person name="Morin E."/>
            <person name="Murat C."/>
            <person name="Riley R."/>
            <person name="Ohm R."/>
            <person name="Sun H."/>
            <person name="Tunlid A."/>
            <person name="Henrissat B."/>
            <person name="Grigoriev I.V."/>
            <person name="Hibbett D.S."/>
            <person name="Martin F."/>
        </authorList>
    </citation>
    <scope>NUCLEOTIDE SEQUENCE [LARGE SCALE GENOMIC DNA]</scope>
    <source>
        <strain evidence="1 2">SS14</strain>
    </source>
</reference>
<protein>
    <recommendedName>
        <fullName evidence="3">Allantoinase</fullName>
    </recommendedName>
</protein>
<dbReference type="Gene3D" id="3.20.20.140">
    <property type="entry name" value="Metal-dependent hydrolases"/>
    <property type="match status" value="1"/>
</dbReference>
<dbReference type="GO" id="GO:0005737">
    <property type="term" value="C:cytoplasm"/>
    <property type="evidence" value="ECO:0007669"/>
    <property type="project" value="TreeGrafter"/>
</dbReference>
<dbReference type="EMBL" id="KN837105">
    <property type="protein sequence ID" value="KIJ46867.1"/>
    <property type="molecule type" value="Genomic_DNA"/>
</dbReference>
<sequence length="102" mass="11187">MLTSSEIPAGHPEFKCCPPIRTQGNREELWKAFQDGTLDFVVSDHSPCVAEFKCLKSGGIMKAWGGMGGLGRVEKANLRGQTFWDSTNEGNGFCKYPFGNVL</sequence>
<proteinExistence type="predicted"/>
<keyword evidence="2" id="KW-1185">Reference proteome</keyword>
<evidence type="ECO:0008006" key="3">
    <source>
        <dbReference type="Google" id="ProtNLM"/>
    </source>
</evidence>
<evidence type="ECO:0000313" key="2">
    <source>
        <dbReference type="Proteomes" id="UP000054279"/>
    </source>
</evidence>
<dbReference type="Proteomes" id="UP000054279">
    <property type="component" value="Unassembled WGS sequence"/>
</dbReference>
<gene>
    <name evidence="1" type="ORF">M422DRAFT_249611</name>
</gene>
<dbReference type="InterPro" id="IPR050138">
    <property type="entry name" value="DHOase/Allantoinase_Hydrolase"/>
</dbReference>
<dbReference type="AlphaFoldDB" id="A0A0C9W3X4"/>
<dbReference type="OrthoDB" id="1924787at2759"/>
<dbReference type="PANTHER" id="PTHR43668">
    <property type="entry name" value="ALLANTOINASE"/>
    <property type="match status" value="1"/>
</dbReference>
<name>A0A0C9W3X4_SPHS4</name>
<dbReference type="SUPFAM" id="SSF51556">
    <property type="entry name" value="Metallo-dependent hydrolases"/>
    <property type="match status" value="1"/>
</dbReference>
<dbReference type="PANTHER" id="PTHR43668:SF2">
    <property type="entry name" value="ALLANTOINASE"/>
    <property type="match status" value="1"/>
</dbReference>
<dbReference type="InterPro" id="IPR032466">
    <property type="entry name" value="Metal_Hydrolase"/>
</dbReference>